<sequence>MILKFHVCSFALKLVELFRNSLPYQFSLISLGSALHSEPYGFGGKNTGSSVHESQIHISYIYTPYKFK</sequence>
<dbReference type="Proteomes" id="UP000215335">
    <property type="component" value="Unassembled WGS sequence"/>
</dbReference>
<dbReference type="AlphaFoldDB" id="A0A232EQE3"/>
<proteinExistence type="predicted"/>
<comment type="caution">
    <text evidence="1">The sequence shown here is derived from an EMBL/GenBank/DDBJ whole genome shotgun (WGS) entry which is preliminary data.</text>
</comment>
<evidence type="ECO:0000313" key="2">
    <source>
        <dbReference type="Proteomes" id="UP000215335"/>
    </source>
</evidence>
<dbReference type="EMBL" id="NNAY01002805">
    <property type="protein sequence ID" value="OXU20537.1"/>
    <property type="molecule type" value="Genomic_DNA"/>
</dbReference>
<accession>A0A232EQE3</accession>
<keyword evidence="2" id="KW-1185">Reference proteome</keyword>
<organism evidence="1 2">
    <name type="scientific">Trichomalopsis sarcophagae</name>
    <dbReference type="NCBI Taxonomy" id="543379"/>
    <lineage>
        <taxon>Eukaryota</taxon>
        <taxon>Metazoa</taxon>
        <taxon>Ecdysozoa</taxon>
        <taxon>Arthropoda</taxon>
        <taxon>Hexapoda</taxon>
        <taxon>Insecta</taxon>
        <taxon>Pterygota</taxon>
        <taxon>Neoptera</taxon>
        <taxon>Endopterygota</taxon>
        <taxon>Hymenoptera</taxon>
        <taxon>Apocrita</taxon>
        <taxon>Proctotrupomorpha</taxon>
        <taxon>Chalcidoidea</taxon>
        <taxon>Pteromalidae</taxon>
        <taxon>Pteromalinae</taxon>
        <taxon>Trichomalopsis</taxon>
    </lineage>
</organism>
<reference evidence="1 2" key="1">
    <citation type="journal article" date="2017" name="Curr. Biol.">
        <title>The Evolution of Venom by Co-option of Single-Copy Genes.</title>
        <authorList>
            <person name="Martinson E.O."/>
            <person name="Mrinalini"/>
            <person name="Kelkar Y.D."/>
            <person name="Chang C.H."/>
            <person name="Werren J.H."/>
        </authorList>
    </citation>
    <scope>NUCLEOTIDE SEQUENCE [LARGE SCALE GENOMIC DNA]</scope>
    <source>
        <strain evidence="1 2">Alberta</strain>
        <tissue evidence="1">Whole body</tissue>
    </source>
</reference>
<gene>
    <name evidence="1" type="ORF">TSAR_007803</name>
</gene>
<name>A0A232EQE3_9HYME</name>
<evidence type="ECO:0000313" key="1">
    <source>
        <dbReference type="EMBL" id="OXU20537.1"/>
    </source>
</evidence>
<protein>
    <submittedName>
        <fullName evidence="1">Uncharacterized protein</fullName>
    </submittedName>
</protein>